<dbReference type="InterPro" id="IPR006542">
    <property type="entry name" value="DUF1093"/>
</dbReference>
<dbReference type="PANTHER" id="PTHR36433">
    <property type="entry name" value="HYPOTHETICAL CYTOSOLIC PROTEIN"/>
    <property type="match status" value="1"/>
</dbReference>
<dbReference type="Pfam" id="PF06486">
    <property type="entry name" value="DUF1093"/>
    <property type="match status" value="1"/>
</dbReference>
<proteinExistence type="predicted"/>
<protein>
    <recommendedName>
        <fullName evidence="3">YxeA family protein</fullName>
    </recommendedName>
</protein>
<dbReference type="KEGG" id="ahat:ADCFC_23500"/>
<name>A0A6F8SPJ6_9ACTN</name>
<dbReference type="SUPFAM" id="SSF159121">
    <property type="entry name" value="BC4932-like"/>
    <property type="match status" value="1"/>
</dbReference>
<organism evidence="1 2">
    <name type="scientific">Adlercreutzia hattorii</name>
    <dbReference type="NCBI Taxonomy" id="2707299"/>
    <lineage>
        <taxon>Bacteria</taxon>
        <taxon>Bacillati</taxon>
        <taxon>Actinomycetota</taxon>
        <taxon>Coriobacteriia</taxon>
        <taxon>Eggerthellales</taxon>
        <taxon>Eggerthellaceae</taxon>
        <taxon>Adlercreutzia</taxon>
    </lineage>
</organism>
<accession>A0A6F8SPJ6</accession>
<reference evidence="2" key="2">
    <citation type="submission" date="2020-03" db="EMBL/GenBank/DDBJ databases">
        <title>Complete Genome Sequence of Adlercreutzia sp. strain 8CFCBH1 Producing Equol, Isolated from Healthy Japanese Feces.</title>
        <authorList>
            <person name="Ogata Y."/>
            <person name="Sakamoto M."/>
            <person name="Ohkuma M."/>
            <person name="Hattori M."/>
            <person name="Suda W."/>
        </authorList>
    </citation>
    <scope>NUCLEOTIDE SEQUENCE [LARGE SCALE GENOMIC DNA]</scope>
    <source>
        <strain evidence="2">8CFCBH1</strain>
    </source>
</reference>
<gene>
    <name evidence="1" type="ORF">ADCFC_22280</name>
</gene>
<dbReference type="AlphaFoldDB" id="A0A6F8SPJ6"/>
<dbReference type="Proteomes" id="UP000501727">
    <property type="component" value="Chromosome"/>
</dbReference>
<evidence type="ECO:0008006" key="3">
    <source>
        <dbReference type="Google" id="ProtNLM"/>
    </source>
</evidence>
<dbReference type="NCBIfam" id="TIGR01655">
    <property type="entry name" value="yxeA_fam"/>
    <property type="match status" value="1"/>
</dbReference>
<dbReference type="Gene3D" id="2.40.50.480">
    <property type="match status" value="1"/>
</dbReference>
<evidence type="ECO:0000313" key="2">
    <source>
        <dbReference type="Proteomes" id="UP000501727"/>
    </source>
</evidence>
<reference evidence="2" key="1">
    <citation type="journal article" date="2020" name="Microbiol. Resour. Announc.">
        <title>Complete Genome Sequence of Adlercreutzia sp. Strain 8CFCBH1, a Potent Producer of Equol, Isolated from Healthy Japanese Feces.</title>
        <authorList>
            <person name="Ogata Y."/>
            <person name="Sakamoto M."/>
            <person name="Ohkuma M."/>
            <person name="Hattori M."/>
            <person name="Suda W."/>
        </authorList>
    </citation>
    <scope>NUCLEOTIDE SEQUENCE [LARGE SCALE GENOMIC DNA]</scope>
    <source>
        <strain evidence="2">8CFCBH1</strain>
    </source>
</reference>
<dbReference type="EMBL" id="AP022829">
    <property type="protein sequence ID" value="BCA89731.1"/>
    <property type="molecule type" value="Genomic_DNA"/>
</dbReference>
<dbReference type="PANTHER" id="PTHR36433:SF2">
    <property type="entry name" value="YXEA FAMILY PROTEIN"/>
    <property type="match status" value="1"/>
</dbReference>
<sequence length="123" mass="13085">MGKGKTMAITAVATCGLAAALILAASMTNLFLAGDYYVKIDNAHISENESSGGVINLGSSEPYLYKLEAVNAAGDKTEIEFGASRELHQNAFLKLDLQPIRGVVRWSEISEDSLPPKVAEALD</sequence>
<dbReference type="RefSeq" id="WP_114540066.1">
    <property type="nucleotide sequence ID" value="NZ_AP022829.1"/>
</dbReference>
<evidence type="ECO:0000313" key="1">
    <source>
        <dbReference type="EMBL" id="BCA89731.1"/>
    </source>
</evidence>
<dbReference type="InterPro" id="IPR036166">
    <property type="entry name" value="YxeA-like_sf"/>
</dbReference>
<keyword evidence="2" id="KW-1185">Reference proteome</keyword>